<gene>
    <name evidence="1" type="ORF">DPEC_G00023910</name>
</gene>
<sequence length="146" mass="17025">MTFLHGELYKKIIMLRYGHHIDRWACEGHGEKGVKMLTEFHRIWGCSNLCSNSKELRCQCLQIPKEIVENCNQTYFKTGISKLDRHGEAILLKRRLKAMTKINRIEISKEEYSKLGPKCIPEVSPLMFLDELGRLFEGLSTLQQKK</sequence>
<protein>
    <submittedName>
        <fullName evidence="1">Uncharacterized protein</fullName>
    </submittedName>
</protein>
<accession>A0ACC2HGW8</accession>
<name>A0ACC2HGW8_DALPE</name>
<evidence type="ECO:0000313" key="2">
    <source>
        <dbReference type="Proteomes" id="UP001157502"/>
    </source>
</evidence>
<dbReference type="Proteomes" id="UP001157502">
    <property type="component" value="Chromosome 2"/>
</dbReference>
<comment type="caution">
    <text evidence="1">The sequence shown here is derived from an EMBL/GenBank/DDBJ whole genome shotgun (WGS) entry which is preliminary data.</text>
</comment>
<evidence type="ECO:0000313" key="1">
    <source>
        <dbReference type="EMBL" id="KAJ8015224.1"/>
    </source>
</evidence>
<keyword evidence="2" id="KW-1185">Reference proteome</keyword>
<proteinExistence type="predicted"/>
<dbReference type="EMBL" id="CM055729">
    <property type="protein sequence ID" value="KAJ8015224.1"/>
    <property type="molecule type" value="Genomic_DNA"/>
</dbReference>
<organism evidence="1 2">
    <name type="scientific">Dallia pectoralis</name>
    <name type="common">Alaska blackfish</name>
    <dbReference type="NCBI Taxonomy" id="75939"/>
    <lineage>
        <taxon>Eukaryota</taxon>
        <taxon>Metazoa</taxon>
        <taxon>Chordata</taxon>
        <taxon>Craniata</taxon>
        <taxon>Vertebrata</taxon>
        <taxon>Euteleostomi</taxon>
        <taxon>Actinopterygii</taxon>
        <taxon>Neopterygii</taxon>
        <taxon>Teleostei</taxon>
        <taxon>Protacanthopterygii</taxon>
        <taxon>Esociformes</taxon>
        <taxon>Umbridae</taxon>
        <taxon>Dallia</taxon>
    </lineage>
</organism>
<reference evidence="1" key="1">
    <citation type="submission" date="2021-05" db="EMBL/GenBank/DDBJ databases">
        <authorList>
            <person name="Pan Q."/>
            <person name="Jouanno E."/>
            <person name="Zahm M."/>
            <person name="Klopp C."/>
            <person name="Cabau C."/>
            <person name="Louis A."/>
            <person name="Berthelot C."/>
            <person name="Parey E."/>
            <person name="Roest Crollius H."/>
            <person name="Montfort J."/>
            <person name="Robinson-Rechavi M."/>
            <person name="Bouchez O."/>
            <person name="Lampietro C."/>
            <person name="Lopez Roques C."/>
            <person name="Donnadieu C."/>
            <person name="Postlethwait J."/>
            <person name="Bobe J."/>
            <person name="Dillon D."/>
            <person name="Chandos A."/>
            <person name="von Hippel F."/>
            <person name="Guiguen Y."/>
        </authorList>
    </citation>
    <scope>NUCLEOTIDE SEQUENCE</scope>
    <source>
        <strain evidence="1">YG-Jan2019</strain>
    </source>
</reference>